<dbReference type="GO" id="GO:0008233">
    <property type="term" value="F:peptidase activity"/>
    <property type="evidence" value="ECO:0007669"/>
    <property type="project" value="InterPro"/>
</dbReference>
<dbReference type="PANTHER" id="PTHR44419">
    <property type="entry name" value="PROTOCHLOROPHYLLIDE REDUCTASE C, CHLOROPLASTIC"/>
    <property type="match status" value="1"/>
</dbReference>
<dbReference type="GO" id="GO:0016630">
    <property type="term" value="F:protochlorophyllide reductase activity"/>
    <property type="evidence" value="ECO:0007669"/>
    <property type="project" value="UniProtKB-EC"/>
</dbReference>
<feature type="compositionally biased region" description="Low complexity" evidence="10">
    <location>
        <begin position="480"/>
        <end position="501"/>
    </location>
</feature>
<keyword evidence="8" id="KW-0560">Oxidoreductase</keyword>
<evidence type="ECO:0000256" key="10">
    <source>
        <dbReference type="SAM" id="MobiDB-lite"/>
    </source>
</evidence>
<keyword evidence="13" id="KW-1185">Reference proteome</keyword>
<protein>
    <recommendedName>
        <fullName evidence="4">protochlorophyllide reductase</fullName>
        <ecNumber evidence="4">1.3.1.33</ecNumber>
    </recommendedName>
</protein>
<feature type="domain" description="AB hydrolase-1" evidence="11">
    <location>
        <begin position="550"/>
        <end position="655"/>
    </location>
</feature>
<accession>A0A812JEG9</accession>
<evidence type="ECO:0000256" key="7">
    <source>
        <dbReference type="ARBA" id="ARBA00022857"/>
    </source>
</evidence>
<dbReference type="InterPro" id="IPR002347">
    <property type="entry name" value="SDR_fam"/>
</dbReference>
<proteinExistence type="inferred from homology"/>
<dbReference type="Proteomes" id="UP000604046">
    <property type="component" value="Unassembled WGS sequence"/>
</dbReference>
<dbReference type="UniPathway" id="UPA00668"/>
<dbReference type="PRINTS" id="PR00793">
    <property type="entry name" value="PROAMNOPTASE"/>
</dbReference>
<dbReference type="PRINTS" id="PR00111">
    <property type="entry name" value="ABHYDROLASE"/>
</dbReference>
<dbReference type="NCBIfam" id="TIGR01289">
    <property type="entry name" value="LPOR"/>
    <property type="match status" value="1"/>
</dbReference>
<feature type="compositionally biased region" description="Basic and acidic residues" evidence="10">
    <location>
        <begin position="422"/>
        <end position="431"/>
    </location>
</feature>
<dbReference type="EMBL" id="CAJNDS010000434">
    <property type="protein sequence ID" value="CAE7205606.1"/>
    <property type="molecule type" value="Genomic_DNA"/>
</dbReference>
<dbReference type="OrthoDB" id="1274115at2759"/>
<evidence type="ECO:0000313" key="12">
    <source>
        <dbReference type="EMBL" id="CAE7205606.1"/>
    </source>
</evidence>
<keyword evidence="5" id="KW-0602">Photosynthesis</keyword>
<reference evidence="12" key="1">
    <citation type="submission" date="2021-02" db="EMBL/GenBank/DDBJ databases">
        <authorList>
            <person name="Dougan E. K."/>
            <person name="Rhodes N."/>
            <person name="Thang M."/>
            <person name="Chan C."/>
        </authorList>
    </citation>
    <scope>NUCLEOTIDE SEQUENCE</scope>
</reference>
<keyword evidence="9" id="KW-0149">Chlorophyll biosynthesis</keyword>
<evidence type="ECO:0000256" key="6">
    <source>
        <dbReference type="ARBA" id="ARBA00022801"/>
    </source>
</evidence>
<dbReference type="Pfam" id="PF00561">
    <property type="entry name" value="Abhydrolase_1"/>
    <property type="match status" value="1"/>
</dbReference>
<evidence type="ECO:0000313" key="13">
    <source>
        <dbReference type="Proteomes" id="UP000604046"/>
    </source>
</evidence>
<dbReference type="Gene3D" id="3.40.50.1820">
    <property type="entry name" value="alpha/beta hydrolase"/>
    <property type="match status" value="1"/>
</dbReference>
<dbReference type="InterPro" id="IPR000073">
    <property type="entry name" value="AB_hydrolase_1"/>
</dbReference>
<dbReference type="InterPro" id="IPR036291">
    <property type="entry name" value="NAD(P)-bd_dom_sf"/>
</dbReference>
<keyword evidence="7" id="KW-0521">NADP</keyword>
<feature type="compositionally biased region" description="Basic residues" evidence="10">
    <location>
        <begin position="502"/>
        <end position="518"/>
    </location>
</feature>
<dbReference type="InterPro" id="IPR005979">
    <property type="entry name" value="Prochl_reduct"/>
</dbReference>
<gene>
    <name evidence="12" type="primary">PORA</name>
    <name evidence="12" type="ORF">SNAT2548_LOCUS6492</name>
</gene>
<comment type="similarity">
    <text evidence="3">Belongs to the peptidase S33 family.</text>
</comment>
<feature type="region of interest" description="Disordered" evidence="10">
    <location>
        <begin position="461"/>
        <end position="525"/>
    </location>
</feature>
<evidence type="ECO:0000256" key="9">
    <source>
        <dbReference type="ARBA" id="ARBA00023171"/>
    </source>
</evidence>
<organism evidence="12 13">
    <name type="scientific">Symbiodinium natans</name>
    <dbReference type="NCBI Taxonomy" id="878477"/>
    <lineage>
        <taxon>Eukaryota</taxon>
        <taxon>Sar</taxon>
        <taxon>Alveolata</taxon>
        <taxon>Dinophyceae</taxon>
        <taxon>Suessiales</taxon>
        <taxon>Symbiodiniaceae</taxon>
        <taxon>Symbiodinium</taxon>
    </lineage>
</organism>
<sequence length="861" mass="92438">MSLQTAFTSVSHHDRVASLKAPGRSASASQKPLASLGGSSSNLQALAAVATGAAAFAGARQRKVPSLRRSTVGRRAFFDFASQPSKKTVIITGASSGLGLATAKELAMSGEWRVIMACRDYVKAEMVAKENDFPEDSYLVLHLDLAANNSVRSFVSTFRTLNIPLDALVCNAAVYFPNAHKEGAFLPGLFPGGGPRWSADGHELSFAANYLGHFLLCNLLVEDLKKSSMKPARCIILGTVTASINDKEVGGMIPPVADIGDLSGMEAGMKKPVSMIDNGRFNGAKAYKDSKVCDVMLMRELHKRFHNNTGICFSSLYPGCIAETNLFREHYPVFRFLFPILQKGVTNAYVSETEAGKRLAKCVADPAYAQSGVYFSWGGESGTGGAGGTDAVENVDASNDKFLQYGSFRTLKEDEIGGQAADDERSPREHPALAPSTSTHSAFAALAVSACVARARVARAVRERSEARMAKPRSPRRRAAGAASVASRGSTRSSANSARSSARGKHGKTSRAGSRRGLHSAGSVLGTGTLPVSDGFELYYEEHGNPDGIPVVFLHGGPGAGSSRRMAQLFDSEKYRVLLFDQRGCGKSSRKDSSNAEEQLEGNTTWHLVEDLEALRAHLKIDRWVVCGGSWGTCLALAYASKHPQRVLGMVLRAVFLFRSEELEYFCGPQGGARSLARGAWDSFAGWLPWAKTRSARAIAAAFRRAALGGDKSISPTDALSKWRAWENHLFSQRSTGLKLQPSNLPSDLPEVTAPSEPWPEAGKFNVQALLTLHYVAERGFFPEGCELLDSTASFDFPLKLVHGRNDCICPAVNATDLAQAVGPNAELLLTEGGHSQWDAENIDAFVRATDQVATECLVST</sequence>
<evidence type="ECO:0000256" key="5">
    <source>
        <dbReference type="ARBA" id="ARBA00022531"/>
    </source>
</evidence>
<dbReference type="GO" id="GO:0006508">
    <property type="term" value="P:proteolysis"/>
    <property type="evidence" value="ECO:0007669"/>
    <property type="project" value="InterPro"/>
</dbReference>
<comment type="pathway">
    <text evidence="1">Porphyrin-containing compound metabolism; chlorophyll biosynthesis.</text>
</comment>
<feature type="region of interest" description="Disordered" evidence="10">
    <location>
        <begin position="414"/>
        <end position="438"/>
    </location>
</feature>
<evidence type="ECO:0000256" key="2">
    <source>
        <dbReference type="ARBA" id="ARBA00005821"/>
    </source>
</evidence>
<comment type="similarity">
    <text evidence="2">Belongs to the short-chain dehydrogenases/reductases (SDR) family. POR subfamily.</text>
</comment>
<evidence type="ECO:0000256" key="1">
    <source>
        <dbReference type="ARBA" id="ARBA00005173"/>
    </source>
</evidence>
<name>A0A812JEG9_9DINO</name>
<dbReference type="InterPro" id="IPR029058">
    <property type="entry name" value="AB_hydrolase_fold"/>
</dbReference>
<comment type="caution">
    <text evidence="12">The sequence shown here is derived from an EMBL/GenBank/DDBJ whole genome shotgun (WGS) entry which is preliminary data.</text>
</comment>
<dbReference type="Pfam" id="PF00106">
    <property type="entry name" value="adh_short"/>
    <property type="match status" value="1"/>
</dbReference>
<keyword evidence="6" id="KW-0378">Hydrolase</keyword>
<evidence type="ECO:0000259" key="11">
    <source>
        <dbReference type="Pfam" id="PF00561"/>
    </source>
</evidence>
<dbReference type="PANTHER" id="PTHR44419:SF19">
    <property type="entry name" value="PROTOCHLOROPHYLLIDE REDUCTASE A, CHLOROPLASTIC"/>
    <property type="match status" value="1"/>
</dbReference>
<dbReference type="AlphaFoldDB" id="A0A812JEG9"/>
<dbReference type="SUPFAM" id="SSF53474">
    <property type="entry name" value="alpha/beta-Hydrolases"/>
    <property type="match status" value="1"/>
</dbReference>
<dbReference type="Gene3D" id="3.40.50.720">
    <property type="entry name" value="NAD(P)-binding Rossmann-like Domain"/>
    <property type="match status" value="1"/>
</dbReference>
<evidence type="ECO:0000256" key="3">
    <source>
        <dbReference type="ARBA" id="ARBA00010088"/>
    </source>
</evidence>
<dbReference type="GO" id="GO:0015995">
    <property type="term" value="P:chlorophyll biosynthetic process"/>
    <property type="evidence" value="ECO:0007669"/>
    <property type="project" value="UniProtKB-UniPathway"/>
</dbReference>
<feature type="compositionally biased region" description="Basic residues" evidence="10">
    <location>
        <begin position="470"/>
        <end position="479"/>
    </location>
</feature>
<dbReference type="GO" id="GO:0015979">
    <property type="term" value="P:photosynthesis"/>
    <property type="evidence" value="ECO:0007669"/>
    <property type="project" value="UniProtKB-KW"/>
</dbReference>
<evidence type="ECO:0000256" key="4">
    <source>
        <dbReference type="ARBA" id="ARBA00012006"/>
    </source>
</evidence>
<dbReference type="EC" id="1.3.1.33" evidence="4"/>
<dbReference type="SUPFAM" id="SSF51735">
    <property type="entry name" value="NAD(P)-binding Rossmann-fold domains"/>
    <property type="match status" value="1"/>
</dbReference>
<evidence type="ECO:0000256" key="8">
    <source>
        <dbReference type="ARBA" id="ARBA00023002"/>
    </source>
</evidence>
<dbReference type="InterPro" id="IPR002410">
    <property type="entry name" value="Peptidase_S33"/>
</dbReference>